<keyword evidence="2" id="KW-0812">Transmembrane</keyword>
<evidence type="ECO:0000313" key="5">
    <source>
        <dbReference type="Proteomes" id="UP001304683"/>
    </source>
</evidence>
<evidence type="ECO:0000256" key="1">
    <source>
        <dbReference type="SAM" id="MobiDB-lite"/>
    </source>
</evidence>
<proteinExistence type="predicted"/>
<feature type="transmembrane region" description="Helical" evidence="2">
    <location>
        <begin position="77"/>
        <end position="98"/>
    </location>
</feature>
<dbReference type="Proteomes" id="UP001304683">
    <property type="component" value="Chromosome"/>
</dbReference>
<protein>
    <submittedName>
        <fullName evidence="4">VanZ family protein</fullName>
    </submittedName>
</protein>
<dbReference type="InterPro" id="IPR053150">
    <property type="entry name" value="Teicoplanin_resist-assoc"/>
</dbReference>
<accession>A0ABZ0QS59</accession>
<name>A0ABZ0QS59_9FIRM</name>
<feature type="region of interest" description="Disordered" evidence="1">
    <location>
        <begin position="167"/>
        <end position="189"/>
    </location>
</feature>
<feature type="domain" description="VanZ-like" evidence="3">
    <location>
        <begin position="20"/>
        <end position="152"/>
    </location>
</feature>
<dbReference type="Pfam" id="PF04892">
    <property type="entry name" value="VanZ"/>
    <property type="match status" value="1"/>
</dbReference>
<organism evidence="4 5">
    <name type="scientific">Thermaerobacter composti</name>
    <dbReference type="NCBI Taxonomy" id="554949"/>
    <lineage>
        <taxon>Bacteria</taxon>
        <taxon>Bacillati</taxon>
        <taxon>Bacillota</taxon>
        <taxon>Clostridia</taxon>
        <taxon>Eubacteriales</taxon>
        <taxon>Clostridiales Family XVII. Incertae Sedis</taxon>
        <taxon>Thermaerobacter</taxon>
    </lineage>
</organism>
<evidence type="ECO:0000256" key="2">
    <source>
        <dbReference type="SAM" id="Phobius"/>
    </source>
</evidence>
<dbReference type="InterPro" id="IPR006976">
    <property type="entry name" value="VanZ-like"/>
</dbReference>
<feature type="compositionally biased region" description="Basic and acidic residues" evidence="1">
    <location>
        <begin position="173"/>
        <end position="182"/>
    </location>
</feature>
<reference evidence="4 5" key="1">
    <citation type="submission" date="2023-08" db="EMBL/GenBank/DDBJ databases">
        <title>Genome sequence of Thermaerobacter compostii strain Ins1, a spore-forming filamentous bacterium isolated from a deep geothermal reservoir.</title>
        <authorList>
            <person name="Bregnard D."/>
            <person name="Gonzalez D."/>
            <person name="Junier P."/>
        </authorList>
    </citation>
    <scope>NUCLEOTIDE SEQUENCE [LARGE SCALE GENOMIC DNA]</scope>
    <source>
        <strain evidence="4 5">Ins1</strain>
    </source>
</reference>
<gene>
    <name evidence="4" type="ORF">Q5761_02380</name>
</gene>
<feature type="transmembrane region" description="Helical" evidence="2">
    <location>
        <begin position="12"/>
        <end position="32"/>
    </location>
</feature>
<keyword evidence="2" id="KW-1133">Transmembrane helix</keyword>
<dbReference type="PANTHER" id="PTHR36834:SF1">
    <property type="entry name" value="INTEGRAL MEMBRANE PROTEIN"/>
    <property type="match status" value="1"/>
</dbReference>
<keyword evidence="5" id="KW-1185">Reference proteome</keyword>
<keyword evidence="2" id="KW-0472">Membrane</keyword>
<dbReference type="RefSeq" id="WP_318751049.1">
    <property type="nucleotide sequence ID" value="NZ_CP132508.1"/>
</dbReference>
<evidence type="ECO:0000259" key="3">
    <source>
        <dbReference type="Pfam" id="PF04892"/>
    </source>
</evidence>
<dbReference type="PANTHER" id="PTHR36834">
    <property type="entry name" value="MEMBRANE PROTEIN-RELATED"/>
    <property type="match status" value="1"/>
</dbReference>
<sequence length="189" mass="20981">MGRQQVRWWQGWGWLRALAFGVYVAVLLRVTVFKLPVALWRDRFGPEWFAARWRWSVNLVPFRTIAGYLAGEPSPGVAIQNLAGNVLLFVPWGVLWAWCWPRRAQARHVAVSALIASGVLETAEFLLGTGSWDVDDLLLNVVGALLGYGAARAAGFGFKHAWASPQQASSRDSVQEGKEGKARGQVRPR</sequence>
<evidence type="ECO:0000313" key="4">
    <source>
        <dbReference type="EMBL" id="WPD19539.1"/>
    </source>
</evidence>
<dbReference type="EMBL" id="CP132508">
    <property type="protein sequence ID" value="WPD19539.1"/>
    <property type="molecule type" value="Genomic_DNA"/>
</dbReference>